<organism evidence="1 2">
    <name type="scientific">Rahnella victoriana</name>
    <dbReference type="NCBI Taxonomy" id="1510570"/>
    <lineage>
        <taxon>Bacteria</taxon>
        <taxon>Pseudomonadati</taxon>
        <taxon>Pseudomonadota</taxon>
        <taxon>Gammaproteobacteria</taxon>
        <taxon>Enterobacterales</taxon>
        <taxon>Yersiniaceae</taxon>
        <taxon>Rahnella</taxon>
    </lineage>
</organism>
<dbReference type="RefSeq" id="WP_165497994.1">
    <property type="nucleotide sequence ID" value="NZ_CBCSED010000006.1"/>
</dbReference>
<evidence type="ECO:0000313" key="1">
    <source>
        <dbReference type="EMBL" id="MBF7956041.1"/>
    </source>
</evidence>
<dbReference type="Proteomes" id="UP000600307">
    <property type="component" value="Unassembled WGS sequence"/>
</dbReference>
<sequence>MIVLKKVVYTAQWQIKSAGLGILLLMQHPPPLSSPKKRIKRIFNSAY</sequence>
<proteinExistence type="predicted"/>
<protein>
    <submittedName>
        <fullName evidence="1">Uncharacterized protein</fullName>
    </submittedName>
</protein>
<evidence type="ECO:0000313" key="2">
    <source>
        <dbReference type="Proteomes" id="UP000600307"/>
    </source>
</evidence>
<gene>
    <name evidence="1" type="ORF">IV431_10790</name>
</gene>
<reference evidence="1 2" key="1">
    <citation type="submission" date="2020-11" db="EMBL/GenBank/DDBJ databases">
        <title>Taxonomic investigation of Rahnella spp.</title>
        <authorList>
            <person name="Lee S.D."/>
        </authorList>
    </citation>
    <scope>NUCLEOTIDE SEQUENCE [LARGE SCALE GENOMIC DNA]</scope>
    <source>
        <strain evidence="1 2">SAP-10</strain>
    </source>
</reference>
<name>A0ABS0DQ79_9GAMM</name>
<dbReference type="EMBL" id="JADOBH010000002">
    <property type="protein sequence ID" value="MBF7956041.1"/>
    <property type="molecule type" value="Genomic_DNA"/>
</dbReference>
<accession>A0ABS0DQ79</accession>
<keyword evidence="2" id="KW-1185">Reference proteome</keyword>
<comment type="caution">
    <text evidence="1">The sequence shown here is derived from an EMBL/GenBank/DDBJ whole genome shotgun (WGS) entry which is preliminary data.</text>
</comment>